<dbReference type="InterPro" id="IPR019468">
    <property type="entry name" value="AdenyloSucc_lyase_C"/>
</dbReference>
<dbReference type="SMART" id="SM00998">
    <property type="entry name" value="ADSL_C"/>
    <property type="match status" value="1"/>
</dbReference>
<dbReference type="AlphaFoldDB" id="A0A4Q7IZF8"/>
<dbReference type="GO" id="GO:0016853">
    <property type="term" value="F:isomerase activity"/>
    <property type="evidence" value="ECO:0007669"/>
    <property type="project" value="UniProtKB-KW"/>
</dbReference>
<comment type="caution">
    <text evidence="4">The sequence shown here is derived from an EMBL/GenBank/DDBJ whole genome shotgun (WGS) entry which is preliminary data.</text>
</comment>
<gene>
    <name evidence="4" type="ORF">EWH70_34240</name>
</gene>
<proteinExistence type="inferred from homology"/>
<accession>A0A4Q7IZF8</accession>
<sequence length="462" mass="47367">MAQAGDGGLLAPAWAATGVDALADDAAWVRAMLSVEAALARAQARLGVVPAEAAAVITRVAGDVLPPDLADGVRATGNPVVALVAGLTAAVRERDPAAAEHVHRGATSQDILDTAAMLVAARVLRQVRADLDATAAALAGLAERHRDTPMAGRTLTQHAVPVTFGLRAAGWLRLVLDATDRVDRLLDGGLPVSLGGAAGTLAGYQEQARLAGAGGASGLPGAVAAELGLAEPVLPWHGLRTPVADLAAVLAFTGGALGKIAADVQVLSRTEIGEVAEETAPGRGASSAMPQKRNPVYATLVATAARQIPAQTLVLWQSMPAEDERSAGAWHAEWQPLREALRLTGGAAANAERLCAGLRVFPDRMRANLGLTGAAVVSERISAVLAPVVGRQAAKRLLAEAVAAEGDRAFPEVLAELAARDGHRIDAGWIATLLDPAAYLGQAGDLVDRVLDSYHKRGTARV</sequence>
<dbReference type="InterPro" id="IPR008948">
    <property type="entry name" value="L-Aspartase-like"/>
</dbReference>
<keyword evidence="4" id="KW-0413">Isomerase</keyword>
<dbReference type="Gene3D" id="1.10.40.30">
    <property type="entry name" value="Fumarase/aspartase (C-terminal domain)"/>
    <property type="match status" value="1"/>
</dbReference>
<name>A0A4Q7IZF8_9PSEU</name>
<dbReference type="RefSeq" id="WP_130479747.1">
    <property type="nucleotide sequence ID" value="NZ_SFCC01000024.1"/>
</dbReference>
<dbReference type="Pfam" id="PF00206">
    <property type="entry name" value="Lyase_1"/>
    <property type="match status" value="1"/>
</dbReference>
<evidence type="ECO:0000313" key="5">
    <source>
        <dbReference type="Proteomes" id="UP000292003"/>
    </source>
</evidence>
<feature type="domain" description="Adenylosuccinate lyase C-terminal" evidence="3">
    <location>
        <begin position="373"/>
        <end position="451"/>
    </location>
</feature>
<organism evidence="4 5">
    <name type="scientific">Amycolatopsis suaedae</name>
    <dbReference type="NCBI Taxonomy" id="2510978"/>
    <lineage>
        <taxon>Bacteria</taxon>
        <taxon>Bacillati</taxon>
        <taxon>Actinomycetota</taxon>
        <taxon>Actinomycetes</taxon>
        <taxon>Pseudonocardiales</taxon>
        <taxon>Pseudonocardiaceae</taxon>
        <taxon>Amycolatopsis</taxon>
    </lineage>
</organism>
<dbReference type="Gene3D" id="1.10.275.10">
    <property type="entry name" value="Fumarase/aspartase (N-terminal domain)"/>
    <property type="match status" value="1"/>
</dbReference>
<evidence type="ECO:0000313" key="4">
    <source>
        <dbReference type="EMBL" id="RZQ59486.1"/>
    </source>
</evidence>
<dbReference type="OrthoDB" id="9768878at2"/>
<dbReference type="InterPro" id="IPR000362">
    <property type="entry name" value="Fumarate_lyase_fam"/>
</dbReference>
<dbReference type="SUPFAM" id="SSF48557">
    <property type="entry name" value="L-aspartase-like"/>
    <property type="match status" value="1"/>
</dbReference>
<reference evidence="4 5" key="1">
    <citation type="submission" date="2019-02" db="EMBL/GenBank/DDBJ databases">
        <title>Draft genome sequence of Amycolatopsis sp. 8-3EHSu isolated from roots of Suaeda maritima.</title>
        <authorList>
            <person name="Duangmal K."/>
            <person name="Chantavorakit T."/>
        </authorList>
    </citation>
    <scope>NUCLEOTIDE SEQUENCE [LARGE SCALE GENOMIC DNA]</scope>
    <source>
        <strain evidence="4 5">8-3EHSu</strain>
    </source>
</reference>
<dbReference type="PRINTS" id="PR00149">
    <property type="entry name" value="FUMRATELYASE"/>
</dbReference>
<dbReference type="Gene3D" id="1.20.200.10">
    <property type="entry name" value="Fumarase/aspartase (Central domain)"/>
    <property type="match status" value="1"/>
</dbReference>
<dbReference type="InterPro" id="IPR022761">
    <property type="entry name" value="Fumarate_lyase_N"/>
</dbReference>
<keyword evidence="5" id="KW-1185">Reference proteome</keyword>
<dbReference type="PANTHER" id="PTHR43172">
    <property type="entry name" value="ADENYLOSUCCINATE LYASE"/>
    <property type="match status" value="1"/>
</dbReference>
<dbReference type="PRINTS" id="PR00145">
    <property type="entry name" value="ARGSUCLYASE"/>
</dbReference>
<dbReference type="PANTHER" id="PTHR43172:SF2">
    <property type="entry name" value="ADENYLOSUCCINATE LYASE C-TERMINAL DOMAIN-CONTAINING PROTEIN"/>
    <property type="match status" value="1"/>
</dbReference>
<evidence type="ECO:0000256" key="2">
    <source>
        <dbReference type="ARBA" id="ARBA00034772"/>
    </source>
</evidence>
<comment type="similarity">
    <text evidence="2">Belongs to the class-II fumarase/aspartase family.</text>
</comment>
<evidence type="ECO:0000256" key="1">
    <source>
        <dbReference type="ARBA" id="ARBA00023239"/>
    </source>
</evidence>
<protein>
    <submittedName>
        <fullName evidence="4">3-carboxy-cis,cis-muconate cycloisomerase</fullName>
    </submittedName>
</protein>
<dbReference type="GO" id="GO:0016829">
    <property type="term" value="F:lyase activity"/>
    <property type="evidence" value="ECO:0007669"/>
    <property type="project" value="UniProtKB-KW"/>
</dbReference>
<evidence type="ECO:0000259" key="3">
    <source>
        <dbReference type="SMART" id="SM00998"/>
    </source>
</evidence>
<dbReference type="Proteomes" id="UP000292003">
    <property type="component" value="Unassembled WGS sequence"/>
</dbReference>
<dbReference type="InterPro" id="IPR024083">
    <property type="entry name" value="Fumarase/histidase_N"/>
</dbReference>
<dbReference type="EMBL" id="SFCC01000024">
    <property type="protein sequence ID" value="RZQ59486.1"/>
    <property type="molecule type" value="Genomic_DNA"/>
</dbReference>
<keyword evidence="1" id="KW-0456">Lyase</keyword>